<name>A0AAD1Y6S6_EUPCR</name>
<dbReference type="EMBL" id="CAMPGE010028952">
    <property type="protein sequence ID" value="CAI2386441.1"/>
    <property type="molecule type" value="Genomic_DNA"/>
</dbReference>
<evidence type="ECO:0000256" key="2">
    <source>
        <dbReference type="ARBA" id="ARBA00022670"/>
    </source>
</evidence>
<evidence type="ECO:0000256" key="1">
    <source>
        <dbReference type="ARBA" id="ARBA00007623"/>
    </source>
</evidence>
<dbReference type="Proteomes" id="UP001295684">
    <property type="component" value="Unassembled WGS sequence"/>
</dbReference>
<dbReference type="PROSITE" id="PS50203">
    <property type="entry name" value="CALPAIN_CAT"/>
    <property type="match status" value="1"/>
</dbReference>
<evidence type="ECO:0000256" key="5">
    <source>
        <dbReference type="PIRSR" id="PIRSR622684-1"/>
    </source>
</evidence>
<evidence type="ECO:0000256" key="3">
    <source>
        <dbReference type="ARBA" id="ARBA00022801"/>
    </source>
</evidence>
<dbReference type="PANTHER" id="PTHR10183">
    <property type="entry name" value="CALPAIN"/>
    <property type="match status" value="1"/>
</dbReference>
<evidence type="ECO:0000313" key="8">
    <source>
        <dbReference type="EMBL" id="CAI2386441.1"/>
    </source>
</evidence>
<dbReference type="AlphaFoldDB" id="A0AAD1Y6S6"/>
<proteinExistence type="inferred from homology"/>
<dbReference type="GO" id="GO:0004198">
    <property type="term" value="F:calcium-dependent cysteine-type endopeptidase activity"/>
    <property type="evidence" value="ECO:0007669"/>
    <property type="project" value="InterPro"/>
</dbReference>
<dbReference type="PRINTS" id="PR00704">
    <property type="entry name" value="CALPAIN"/>
</dbReference>
<gene>
    <name evidence="8" type="ORF">ECRASSUSDP1_LOCUS28060</name>
</gene>
<evidence type="ECO:0000256" key="4">
    <source>
        <dbReference type="ARBA" id="ARBA00022807"/>
    </source>
</evidence>
<evidence type="ECO:0000259" key="7">
    <source>
        <dbReference type="PROSITE" id="PS50203"/>
    </source>
</evidence>
<keyword evidence="2" id="KW-0645">Protease</keyword>
<dbReference type="InterPro" id="IPR001300">
    <property type="entry name" value="Peptidase_C2_calpain_cat"/>
</dbReference>
<comment type="caution">
    <text evidence="8">The sequence shown here is derived from an EMBL/GenBank/DDBJ whole genome shotgun (WGS) entry which is preliminary data.</text>
</comment>
<comment type="caution">
    <text evidence="6">Lacks conserved residue(s) required for the propagation of feature annotation.</text>
</comment>
<keyword evidence="9" id="KW-1185">Reference proteome</keyword>
<comment type="similarity">
    <text evidence="1">Belongs to the peptidase C2 family.</text>
</comment>
<dbReference type="SMART" id="SM00230">
    <property type="entry name" value="CysPc"/>
    <property type="match status" value="1"/>
</dbReference>
<dbReference type="Pfam" id="PF00648">
    <property type="entry name" value="Peptidase_C2"/>
    <property type="match status" value="1"/>
</dbReference>
<sequence>MSTSDPAEEAGQEITYKELLAELEEEFTDESFIPDQRSIITNESVFELEQEEIDVLKTLEYARLSEIYNPSRTSFFGEISPEVIQQGCLCNSYFLSAVSALAENPERIRKCFISQDWNRVGCYATEMYLNGERTEIIIDDFIPVYENSKDIAFSRSTTDSIWVQLLEKAWAKANGGYDKIVFGLSSEVLKAITGAPVFTLDHDNCKTEDVWKNLKDGIRNGYAMLCSLDTEKYNFDDQSSISNFSYNVIGTYKINTSNGNVKLIKIRNPWKNFDWEGDWSDESDLWTSEIKEEAEYESSENGIFYMTLEDYLESFVASVICKIHDDYEYTRFEVKQDIGSHSVLKLQVVQDSKIFLNLSQLAYRIVPKEYGYKPYNAKMVLARLEKDNKDFPLEYIDAIVDEKDEIAIEADLIAGEYYLYCEIDWDENRPHDSFIVSFYGPHLANLYEKNYPSFLEKALASCAMLKSQRHYYYDHKQENSFRCMSVTDSKCEYGFLFYYNDSKDAVLEEKINFSRLDNLELADPYSGTAAKIKVSAGKSKIVILRRTDRYCKYEVEYKTRFSFGEKKYLEEIYDKGKKIQVTYNKEPFDIFIYTMYGGSDFYFLMENHTEDKLCKAKFKLDLRNMHDIDNPSSKSWVIDIYPGAKIVKKLSTTDSSKKSGVKYSYAFRVEEVLNDEELIIDKVKQKGKMKQIQYNNEEYNIYFYSSFFQKKFYFLYENNESDKVFEGNYKFTKTNLKIVGDEDSDSIKVLLQPGEVALKVLVPIDPDQECTISYKYTYVVQDL</sequence>
<dbReference type="GO" id="GO:0006508">
    <property type="term" value="P:proteolysis"/>
    <property type="evidence" value="ECO:0007669"/>
    <property type="project" value="UniProtKB-KW"/>
</dbReference>
<dbReference type="InterPro" id="IPR038765">
    <property type="entry name" value="Papain-like_cys_pep_sf"/>
</dbReference>
<dbReference type="SUPFAM" id="SSF54001">
    <property type="entry name" value="Cysteine proteinases"/>
    <property type="match status" value="1"/>
</dbReference>
<dbReference type="PANTHER" id="PTHR10183:SF379">
    <property type="entry name" value="CALPAIN-5"/>
    <property type="match status" value="1"/>
</dbReference>
<protein>
    <recommendedName>
        <fullName evidence="7">Calpain catalytic domain-containing protein</fullName>
    </recommendedName>
</protein>
<dbReference type="Gene3D" id="3.90.70.10">
    <property type="entry name" value="Cysteine proteinases"/>
    <property type="match status" value="1"/>
</dbReference>
<feature type="active site" evidence="5">
    <location>
        <position position="268"/>
    </location>
</feature>
<organism evidence="8 9">
    <name type="scientific">Euplotes crassus</name>
    <dbReference type="NCBI Taxonomy" id="5936"/>
    <lineage>
        <taxon>Eukaryota</taxon>
        <taxon>Sar</taxon>
        <taxon>Alveolata</taxon>
        <taxon>Ciliophora</taxon>
        <taxon>Intramacronucleata</taxon>
        <taxon>Spirotrichea</taxon>
        <taxon>Hypotrichia</taxon>
        <taxon>Euplotida</taxon>
        <taxon>Euplotidae</taxon>
        <taxon>Moneuplotes</taxon>
    </lineage>
</organism>
<evidence type="ECO:0000313" key="9">
    <source>
        <dbReference type="Proteomes" id="UP001295684"/>
    </source>
</evidence>
<keyword evidence="4" id="KW-0788">Thiol protease</keyword>
<reference evidence="8" key="1">
    <citation type="submission" date="2023-07" db="EMBL/GenBank/DDBJ databases">
        <authorList>
            <consortium name="AG Swart"/>
            <person name="Singh M."/>
            <person name="Singh A."/>
            <person name="Seah K."/>
            <person name="Emmerich C."/>
        </authorList>
    </citation>
    <scope>NUCLEOTIDE SEQUENCE</scope>
    <source>
        <strain evidence="8">DP1</strain>
    </source>
</reference>
<feature type="domain" description="Calpain catalytic" evidence="7">
    <location>
        <begin position="26"/>
        <end position="324"/>
    </location>
</feature>
<evidence type="ECO:0000256" key="6">
    <source>
        <dbReference type="PROSITE-ProRule" id="PRU00239"/>
    </source>
</evidence>
<keyword evidence="3" id="KW-0378">Hydrolase</keyword>
<accession>A0AAD1Y6S6</accession>
<dbReference type="InterPro" id="IPR022684">
    <property type="entry name" value="Calpain_cysteine_protease"/>
</dbReference>